<dbReference type="PANTHER" id="PTHR42749">
    <property type="entry name" value="CELL SHAPE-DETERMINING PROTEIN MREB"/>
    <property type="match status" value="1"/>
</dbReference>
<evidence type="ECO:0000256" key="1">
    <source>
        <dbReference type="ARBA" id="ARBA00022490"/>
    </source>
</evidence>
<evidence type="ECO:0000256" key="5">
    <source>
        <dbReference type="ARBA" id="ARBA00023458"/>
    </source>
</evidence>
<feature type="binding site" evidence="7">
    <location>
        <begin position="289"/>
        <end position="292"/>
    </location>
    <ligand>
        <name>ATP</name>
        <dbReference type="ChEBI" id="CHEBI:30616"/>
    </ligand>
</feature>
<comment type="similarity">
    <text evidence="5 7">Belongs to the FtsA/MreB family.</text>
</comment>
<organism evidence="8 10">
    <name type="scientific">Guptibacillus hwajinpoensis</name>
    <dbReference type="NCBI Taxonomy" id="208199"/>
    <lineage>
        <taxon>Bacteria</taxon>
        <taxon>Bacillati</taxon>
        <taxon>Bacillota</taxon>
        <taxon>Bacilli</taxon>
        <taxon>Bacillales</taxon>
        <taxon>Guptibacillaceae</taxon>
        <taxon>Guptibacillus</taxon>
    </lineage>
</organism>
<dbReference type="RefSeq" id="WP_048312584.1">
    <property type="nucleotide sequence ID" value="NZ_CP119526.1"/>
</dbReference>
<dbReference type="InterPro" id="IPR043129">
    <property type="entry name" value="ATPase_NBD"/>
</dbReference>
<dbReference type="HAMAP" id="MF_02207">
    <property type="entry name" value="MreB"/>
    <property type="match status" value="1"/>
</dbReference>
<dbReference type="GeneID" id="301326422"/>
<dbReference type="InterPro" id="IPR004753">
    <property type="entry name" value="MreB"/>
</dbReference>
<dbReference type="Proteomes" id="UP000035996">
    <property type="component" value="Unassembled WGS sequence"/>
</dbReference>
<evidence type="ECO:0000256" key="6">
    <source>
        <dbReference type="ARBA" id="ARBA00067319"/>
    </source>
</evidence>
<name>A0A0J6FT35_9BACL</name>
<proteinExistence type="inferred from homology"/>
<dbReference type="Proteomes" id="UP000310541">
    <property type="component" value="Unassembled WGS sequence"/>
</dbReference>
<evidence type="ECO:0000256" key="4">
    <source>
        <dbReference type="ARBA" id="ARBA00022960"/>
    </source>
</evidence>
<dbReference type="GO" id="GO:0000902">
    <property type="term" value="P:cell morphogenesis"/>
    <property type="evidence" value="ECO:0007669"/>
    <property type="project" value="InterPro"/>
</dbReference>
<dbReference type="NCBIfam" id="TIGR00904">
    <property type="entry name" value="mreB"/>
    <property type="match status" value="1"/>
</dbReference>
<feature type="binding site" evidence="7">
    <location>
        <begin position="15"/>
        <end position="17"/>
    </location>
    <ligand>
        <name>ATP</name>
        <dbReference type="ChEBI" id="CHEBI:30616"/>
    </ligand>
</feature>
<evidence type="ECO:0000313" key="10">
    <source>
        <dbReference type="Proteomes" id="UP000035996"/>
    </source>
</evidence>
<dbReference type="FunFam" id="3.30.420.40:FF:000016">
    <property type="entry name" value="Rod shape-determining protein mreB"/>
    <property type="match status" value="1"/>
</dbReference>
<comment type="function">
    <text evidence="7">Forms membrane-associated dynamic filaments that are essential for cell shape determination. Acts by regulating cell wall synthesis and cell elongation, and thus cell shape. A feedback loop between cell geometry and MreB localization may maintain elongated cell shape by targeting cell wall growth to regions of negative cell wall curvature.</text>
</comment>
<protein>
    <recommendedName>
        <fullName evidence="6 7">Cell shape-determining protein MreB</fullName>
    </recommendedName>
</protein>
<accession>A0A0J6FT35</accession>
<dbReference type="Pfam" id="PF06723">
    <property type="entry name" value="MreB_Mbl"/>
    <property type="match status" value="1"/>
</dbReference>
<dbReference type="SUPFAM" id="SSF53067">
    <property type="entry name" value="Actin-like ATPase domain"/>
    <property type="match status" value="2"/>
</dbReference>
<sequence length="345" mass="36651">MFGGFSRDMGIDLGTANTLAYVKGKGVVVREPSVVALRTDTGSIEAVGNDAKNMIGRTPGNIVALRPMKDGVIADFETTATMLKYFIQQAQKNRSVFARKPNVMVCVPSGITAVEKRAVEDATRQAGAREPYTIEEPFAAAIGADLPVWEPTGSMVVDIGGGTTEVAIISLGGIVTSESIRIAGDEMDESIIQYVKKTYNLMIGERTAEQLKLEIGSAGTTEGIEAMDIRGRDLVTGLPKTISVSADEVSGALRDTVNSIIEAVKVTLEKTPPELAADIMDRGIVLTGGGALLRNLDQVISDETKMPVIVAENPLECVAIGTGRALENIHLFKSRAGITSRSKQK</sequence>
<dbReference type="GO" id="GO:0005737">
    <property type="term" value="C:cytoplasm"/>
    <property type="evidence" value="ECO:0007669"/>
    <property type="project" value="UniProtKB-SubCell"/>
</dbReference>
<evidence type="ECO:0000313" key="9">
    <source>
        <dbReference type="EMBL" id="TKD70290.1"/>
    </source>
</evidence>
<evidence type="ECO:0000313" key="11">
    <source>
        <dbReference type="Proteomes" id="UP000310541"/>
    </source>
</evidence>
<feature type="binding site" evidence="7">
    <location>
        <begin position="209"/>
        <end position="212"/>
    </location>
    <ligand>
        <name>ATP</name>
        <dbReference type="ChEBI" id="CHEBI:30616"/>
    </ligand>
</feature>
<evidence type="ECO:0000256" key="2">
    <source>
        <dbReference type="ARBA" id="ARBA00022741"/>
    </source>
</evidence>
<dbReference type="GO" id="GO:0005524">
    <property type="term" value="F:ATP binding"/>
    <property type="evidence" value="ECO:0007669"/>
    <property type="project" value="UniProtKB-KW"/>
</dbReference>
<dbReference type="GO" id="GO:0008360">
    <property type="term" value="P:regulation of cell shape"/>
    <property type="evidence" value="ECO:0007669"/>
    <property type="project" value="UniProtKB-UniRule"/>
</dbReference>
<dbReference type="Gene3D" id="3.30.420.40">
    <property type="match status" value="3"/>
</dbReference>
<keyword evidence="4 7" id="KW-0133">Cell shape</keyword>
<reference evidence="9 11" key="2">
    <citation type="submission" date="2019-04" db="EMBL/GenBank/DDBJ databases">
        <title>Genome sequence of Bacillus hwajinpoensis strain Y2.</title>
        <authorList>
            <person name="Fair J.L."/>
            <person name="Maclea K.S."/>
        </authorList>
    </citation>
    <scope>NUCLEOTIDE SEQUENCE [LARGE SCALE GENOMIC DNA]</scope>
    <source>
        <strain evidence="9 11">Y2</strain>
    </source>
</reference>
<dbReference type="NCBIfam" id="NF010539">
    <property type="entry name" value="PRK13927.1"/>
    <property type="match status" value="1"/>
</dbReference>
<evidence type="ECO:0000256" key="3">
    <source>
        <dbReference type="ARBA" id="ARBA00022840"/>
    </source>
</evidence>
<evidence type="ECO:0000313" key="8">
    <source>
        <dbReference type="EMBL" id="KMM37512.1"/>
    </source>
</evidence>
<dbReference type="EMBL" id="SWFM01000003">
    <property type="protein sequence ID" value="TKD70290.1"/>
    <property type="molecule type" value="Genomic_DNA"/>
</dbReference>
<dbReference type="AlphaFoldDB" id="A0A0J6FT35"/>
<dbReference type="InterPro" id="IPR056546">
    <property type="entry name" value="MreB_MamK-like"/>
</dbReference>
<keyword evidence="10" id="KW-1185">Reference proteome</keyword>
<feature type="binding site" evidence="7">
    <location>
        <begin position="161"/>
        <end position="163"/>
    </location>
    <ligand>
        <name>ATP</name>
        <dbReference type="ChEBI" id="CHEBI:30616"/>
    </ligand>
</feature>
<gene>
    <name evidence="7" type="primary">mreB</name>
    <name evidence="8" type="ORF">AB986_16855</name>
    <name evidence="9" type="ORF">FBF83_13720</name>
</gene>
<reference evidence="8" key="1">
    <citation type="submission" date="2015-06" db="EMBL/GenBank/DDBJ databases">
        <authorList>
            <person name="Liu B."/>
            <person name="Wang J."/>
            <person name="Zhu Y."/>
            <person name="Liu G."/>
            <person name="Chen Q."/>
            <person name="Zheng C."/>
            <person name="Che J."/>
            <person name="Ge C."/>
            <person name="Shi H."/>
            <person name="Pan Z."/>
            <person name="Liu X."/>
        </authorList>
    </citation>
    <scope>NUCLEOTIDE SEQUENCE [LARGE SCALE GENOMIC DNA]</scope>
    <source>
        <strain evidence="8">DSM 16346</strain>
    </source>
</reference>
<dbReference type="PATRIC" id="fig|157733.3.peg.1462"/>
<dbReference type="CDD" id="cd10225">
    <property type="entry name" value="ASKHA_NBD_MreB-like"/>
    <property type="match status" value="1"/>
</dbReference>
<evidence type="ECO:0000256" key="7">
    <source>
        <dbReference type="HAMAP-Rule" id="MF_02207"/>
    </source>
</evidence>
<dbReference type="PANTHER" id="PTHR42749:SF1">
    <property type="entry name" value="CELL SHAPE-DETERMINING PROTEIN MREB"/>
    <property type="match status" value="1"/>
</dbReference>
<accession>A0A4U1MIU5</accession>
<comment type="caution">
    <text evidence="8">The sequence shown here is derived from an EMBL/GenBank/DDBJ whole genome shotgun (WGS) entry which is preliminary data.</text>
</comment>
<comment type="subcellular location">
    <subcellularLocation>
        <location evidence="7">Cytoplasm</location>
    </subcellularLocation>
    <text evidence="7">Membrane-associated.</text>
</comment>
<comment type="subunit">
    <text evidence="7">Forms polymers.</text>
</comment>
<dbReference type="EMBL" id="LELK01000004">
    <property type="protein sequence ID" value="KMM37512.1"/>
    <property type="molecule type" value="Genomic_DNA"/>
</dbReference>
<dbReference type="PRINTS" id="PR01652">
    <property type="entry name" value="SHAPEPROTEIN"/>
</dbReference>
<dbReference type="STRING" id="157733.AB986_16855"/>
<keyword evidence="3 7" id="KW-0067">ATP-binding</keyword>
<keyword evidence="1 7" id="KW-0963">Cytoplasm</keyword>
<keyword evidence="2 7" id="KW-0547">Nucleotide-binding</keyword>
<dbReference type="OrthoDB" id="9768127at2"/>